<gene>
    <name evidence="7" type="ORF">SeLEV6574_g07952</name>
</gene>
<comment type="subcellular location">
    <subcellularLocation>
        <location evidence="1">Nucleus</location>
    </subcellularLocation>
</comment>
<dbReference type="AlphaFoldDB" id="A0A507CGS5"/>
<keyword evidence="2" id="KW-0805">Transcription regulation</keyword>
<evidence type="ECO:0000256" key="4">
    <source>
        <dbReference type="ARBA" id="ARBA00023242"/>
    </source>
</evidence>
<comment type="caution">
    <text evidence="7">The sequence shown here is derived from an EMBL/GenBank/DDBJ whole genome shotgun (WGS) entry which is preliminary data.</text>
</comment>
<dbReference type="InterPro" id="IPR037525">
    <property type="entry name" value="Velvet_dom"/>
</dbReference>
<dbReference type="Pfam" id="PF11754">
    <property type="entry name" value="Velvet"/>
    <property type="match status" value="2"/>
</dbReference>
<proteinExistence type="predicted"/>
<dbReference type="OrthoDB" id="2139270at2759"/>
<feature type="compositionally biased region" description="Polar residues" evidence="5">
    <location>
        <begin position="9"/>
        <end position="23"/>
    </location>
</feature>
<feature type="region of interest" description="Disordered" evidence="5">
    <location>
        <begin position="1"/>
        <end position="42"/>
    </location>
</feature>
<organism evidence="7 8">
    <name type="scientific">Synchytrium endobioticum</name>
    <dbReference type="NCBI Taxonomy" id="286115"/>
    <lineage>
        <taxon>Eukaryota</taxon>
        <taxon>Fungi</taxon>
        <taxon>Fungi incertae sedis</taxon>
        <taxon>Chytridiomycota</taxon>
        <taxon>Chytridiomycota incertae sedis</taxon>
        <taxon>Chytridiomycetes</taxon>
        <taxon>Synchytriales</taxon>
        <taxon>Synchytriaceae</taxon>
        <taxon>Synchytrium</taxon>
    </lineage>
</organism>
<dbReference type="Gene3D" id="2.60.40.3960">
    <property type="entry name" value="Velvet domain"/>
    <property type="match status" value="1"/>
</dbReference>
<accession>A0A507CGS5</accession>
<dbReference type="InterPro" id="IPR021740">
    <property type="entry name" value="Velvet"/>
</dbReference>
<evidence type="ECO:0000259" key="6">
    <source>
        <dbReference type="PROSITE" id="PS51821"/>
    </source>
</evidence>
<evidence type="ECO:0000256" key="5">
    <source>
        <dbReference type="SAM" id="MobiDB-lite"/>
    </source>
</evidence>
<dbReference type="Proteomes" id="UP000320475">
    <property type="component" value="Unassembled WGS sequence"/>
</dbReference>
<dbReference type="PROSITE" id="PS51821">
    <property type="entry name" value="VELVET"/>
    <property type="match status" value="1"/>
</dbReference>
<dbReference type="PANTHER" id="PTHR33572:SF18">
    <property type="entry name" value="SPORE DEVELOPMENT REGULATOR VOSA"/>
    <property type="match status" value="1"/>
</dbReference>
<evidence type="ECO:0000313" key="8">
    <source>
        <dbReference type="Proteomes" id="UP000320475"/>
    </source>
</evidence>
<evidence type="ECO:0000256" key="1">
    <source>
        <dbReference type="ARBA" id="ARBA00004123"/>
    </source>
</evidence>
<evidence type="ECO:0000256" key="2">
    <source>
        <dbReference type="ARBA" id="ARBA00023015"/>
    </source>
</evidence>
<dbReference type="PANTHER" id="PTHR33572">
    <property type="entry name" value="SPORE DEVELOPMENT REGULATOR VOSA"/>
    <property type="match status" value="1"/>
</dbReference>
<evidence type="ECO:0000313" key="7">
    <source>
        <dbReference type="EMBL" id="TPX37256.1"/>
    </source>
</evidence>
<dbReference type="InterPro" id="IPR038491">
    <property type="entry name" value="Velvet_dom_sf"/>
</dbReference>
<dbReference type="VEuPathDB" id="FungiDB:SeMB42_g07837"/>
<feature type="domain" description="Velvet" evidence="6">
    <location>
        <begin position="44"/>
        <end position="223"/>
    </location>
</feature>
<keyword evidence="4" id="KW-0539">Nucleus</keyword>
<sequence length="312" mass="34382">MVVSLWKTPRTQDASASASSTYHHPQRVLGPTPTPFQSMPADAAASDRIHRLTILQQPKSARTSACTAKADQGIIDPSPILQLHVQSLQTRQPILPYLQPSIYIVYATIATPHDFRKSPSPAVLLALQHKYASGLLSSGLMRLKDTNNVEGAFFVYANLAVKAQGTFMIKFSLFEIAGINLLPRAHVYSDPFVVYSPKLFPGLSESTCLSRTFADQGVKIRVRNDTSSKRRKLMETTATTQQTYQETNTATTLTMSHGYPLALQPHHISTLPPLPEHFGPNTVGEYAANAYESHYALMTCYESSHNINPSII</sequence>
<protein>
    <recommendedName>
        <fullName evidence="6">Velvet domain-containing protein</fullName>
    </recommendedName>
</protein>
<dbReference type="GO" id="GO:0005634">
    <property type="term" value="C:nucleus"/>
    <property type="evidence" value="ECO:0007669"/>
    <property type="project" value="UniProtKB-SubCell"/>
</dbReference>
<keyword evidence="3" id="KW-0804">Transcription</keyword>
<evidence type="ECO:0000256" key="3">
    <source>
        <dbReference type="ARBA" id="ARBA00023163"/>
    </source>
</evidence>
<reference evidence="7 8" key="1">
    <citation type="journal article" date="2019" name="Sci. Rep.">
        <title>Comparative genomics of chytrid fungi reveal insights into the obligate biotrophic and pathogenic lifestyle of Synchytrium endobioticum.</title>
        <authorList>
            <person name="van de Vossenberg B.T.L.H."/>
            <person name="Warris S."/>
            <person name="Nguyen H.D.T."/>
            <person name="van Gent-Pelzer M.P.E."/>
            <person name="Joly D.L."/>
            <person name="van de Geest H.C."/>
            <person name="Bonants P.J.M."/>
            <person name="Smith D.S."/>
            <person name="Levesque C.A."/>
            <person name="van der Lee T.A.J."/>
        </authorList>
    </citation>
    <scope>NUCLEOTIDE SEQUENCE [LARGE SCALE GENOMIC DNA]</scope>
    <source>
        <strain evidence="7 8">LEV6574</strain>
    </source>
</reference>
<name>A0A507CGS5_9FUNG</name>
<dbReference type="EMBL" id="QEAM01000663">
    <property type="protein sequence ID" value="TPX37256.1"/>
    <property type="molecule type" value="Genomic_DNA"/>
</dbReference>